<proteinExistence type="predicted"/>
<accession>A0A9X6XSD9</accession>
<evidence type="ECO:0000313" key="2">
    <source>
        <dbReference type="Proteomes" id="UP000191057"/>
    </source>
</evidence>
<dbReference type="EMBL" id="CP020002">
    <property type="protein sequence ID" value="AQY39786.1"/>
    <property type="molecule type" value="Genomic_DNA"/>
</dbReference>
<evidence type="ECO:0000313" key="1">
    <source>
        <dbReference type="EMBL" id="AQY39786.1"/>
    </source>
</evidence>
<sequence>MFFQHEYLTYYQNLSIIKFHSYYFIIQIYKLYFYFFTESIQLTTRKRFIITFIPIITNSTIENRTYIWYNQNILYETMYMSLRFMKKGK</sequence>
<dbReference type="AlphaFoldDB" id="A0A9X6XSD9"/>
<dbReference type="Proteomes" id="UP000191057">
    <property type="component" value="Chromosome"/>
</dbReference>
<organism evidence="1 2">
    <name type="scientific">Bacillus thuringiensis</name>
    <dbReference type="NCBI Taxonomy" id="1428"/>
    <lineage>
        <taxon>Bacteria</taxon>
        <taxon>Bacillati</taxon>
        <taxon>Bacillota</taxon>
        <taxon>Bacilli</taxon>
        <taxon>Bacillales</taxon>
        <taxon>Bacillaceae</taxon>
        <taxon>Bacillus</taxon>
        <taxon>Bacillus cereus group</taxon>
    </lineage>
</organism>
<name>A0A9X6XSD9_BACTU</name>
<protein>
    <submittedName>
        <fullName evidence="1">Uncharacterized protein</fullName>
    </submittedName>
</protein>
<reference evidence="1 2" key="1">
    <citation type="submission" date="2017-03" db="EMBL/GenBank/DDBJ databases">
        <title>Complete genome sequence of Bacillus thuringiensis L-7601, a novel melanin producing strain.</title>
        <authorList>
            <person name="Cai J."/>
            <person name="Cao Z."/>
            <person name="Tan T."/>
        </authorList>
    </citation>
    <scope>NUCLEOTIDE SEQUENCE [LARGE SCALE GENOMIC DNA]</scope>
    <source>
        <strain evidence="1 2">L-7601</strain>
    </source>
</reference>
<gene>
    <name evidence="1" type="ORF">B4918_18370</name>
</gene>